<comment type="caution">
    <text evidence="1">The sequence shown here is derived from an EMBL/GenBank/DDBJ whole genome shotgun (WGS) entry which is preliminary data.</text>
</comment>
<reference evidence="1 2" key="1">
    <citation type="submission" date="2015-01" db="EMBL/GenBank/DDBJ databases">
        <title>Evolution of Trichinella species and genotypes.</title>
        <authorList>
            <person name="Korhonen P.K."/>
            <person name="Edoardo P."/>
            <person name="Giuseppe L.R."/>
            <person name="Gasser R.B."/>
        </authorList>
    </citation>
    <scope>NUCLEOTIDE SEQUENCE [LARGE SCALE GENOMIC DNA]</scope>
    <source>
        <strain evidence="1">ISS1029</strain>
    </source>
</reference>
<dbReference type="EMBL" id="JYDP01000128">
    <property type="protein sequence ID" value="KRZ05956.1"/>
    <property type="molecule type" value="Genomic_DNA"/>
</dbReference>
<sequence>MNPNPAIYDEETSTASAEPSSSVQLLVFKRLKATILPEHCQDLEIFDESRDNFILVGKKSTIFSFKYLLYKV</sequence>
<gene>
    <name evidence="1" type="ORF">T11_5544</name>
</gene>
<keyword evidence="2" id="KW-1185">Reference proteome</keyword>
<proteinExistence type="predicted"/>
<protein>
    <submittedName>
        <fullName evidence="1">Uncharacterized protein</fullName>
    </submittedName>
</protein>
<evidence type="ECO:0000313" key="2">
    <source>
        <dbReference type="Proteomes" id="UP000055024"/>
    </source>
</evidence>
<name>A0A0V1H715_9BILA</name>
<dbReference type="AlphaFoldDB" id="A0A0V1H715"/>
<evidence type="ECO:0000313" key="1">
    <source>
        <dbReference type="EMBL" id="KRZ05956.1"/>
    </source>
</evidence>
<organism evidence="1 2">
    <name type="scientific">Trichinella zimbabwensis</name>
    <dbReference type="NCBI Taxonomy" id="268475"/>
    <lineage>
        <taxon>Eukaryota</taxon>
        <taxon>Metazoa</taxon>
        <taxon>Ecdysozoa</taxon>
        <taxon>Nematoda</taxon>
        <taxon>Enoplea</taxon>
        <taxon>Dorylaimia</taxon>
        <taxon>Trichinellida</taxon>
        <taxon>Trichinellidae</taxon>
        <taxon>Trichinella</taxon>
    </lineage>
</organism>
<dbReference type="Proteomes" id="UP000055024">
    <property type="component" value="Unassembled WGS sequence"/>
</dbReference>
<accession>A0A0V1H715</accession>